<name>A0AAU7PH43_9CAUD</name>
<reference evidence="1" key="1">
    <citation type="submission" date="2024-05" db="EMBL/GenBank/DDBJ databases">
        <authorList>
            <person name="Badawy S."/>
            <person name="Skurnik M."/>
        </authorList>
    </citation>
    <scope>NUCLEOTIDE SEQUENCE</scope>
</reference>
<sequence length="184" mass="21584">MYNELDLAFERVKIFIETYIMHETILKTKGIWFTDKFLTMAMRGGMKHLYCTDNARISVLNYDESVASSTSLISTYNDNVISIMCNMNVPSISVYKNCDSSLEYKIEQYLYPNTEENIFQNSLMWDDTSTKCIYLYNKLKEYIVDSSISTAVFSVTVFNDNREDMSSYRDIVRIHAMYKDLLCY</sequence>
<proteinExistence type="predicted"/>
<organism evidence="1">
    <name type="scientific">Escherichia phage fEgEco12</name>
    <dbReference type="NCBI Taxonomy" id="3158837"/>
    <lineage>
        <taxon>Viruses</taxon>
        <taxon>Duplodnaviria</taxon>
        <taxon>Heunggongvirae</taxon>
        <taxon>Uroviricota</taxon>
        <taxon>Caudoviricetes</taxon>
    </lineage>
</organism>
<protein>
    <recommendedName>
        <fullName evidence="2">Baseplate hub subunit</fullName>
    </recommendedName>
</protein>
<accession>A0AAU7PH43</accession>
<dbReference type="EMBL" id="PP777464">
    <property type="protein sequence ID" value="XBS49208.1"/>
    <property type="molecule type" value="Genomic_DNA"/>
</dbReference>
<evidence type="ECO:0008006" key="2">
    <source>
        <dbReference type="Google" id="ProtNLM"/>
    </source>
</evidence>
<evidence type="ECO:0000313" key="1">
    <source>
        <dbReference type="EMBL" id="XBS49208.1"/>
    </source>
</evidence>